<dbReference type="Gene3D" id="3.10.20.10">
    <property type="match status" value="1"/>
</dbReference>
<protein>
    <recommendedName>
        <fullName evidence="3">Sulfur carrier protein FdhD</fullName>
    </recommendedName>
</protein>
<comment type="function">
    <text evidence="3">Required for formate dehydrogenase (FDH) activity. Acts as a sulfur carrier protein that transfers sulfur from IscS to the molybdenum cofactor prior to its insertion into FDH.</text>
</comment>
<dbReference type="SUPFAM" id="SSF53927">
    <property type="entry name" value="Cytidine deaminase-like"/>
    <property type="match status" value="1"/>
</dbReference>
<evidence type="ECO:0000256" key="1">
    <source>
        <dbReference type="ARBA" id="ARBA00022490"/>
    </source>
</evidence>
<dbReference type="PIRSF" id="PIRSF015626">
    <property type="entry name" value="FdhD"/>
    <property type="match status" value="1"/>
</dbReference>
<reference evidence="4 5" key="1">
    <citation type="submission" date="2019-06" db="EMBL/GenBank/DDBJ databases">
        <title>Sorghum-associated microbial communities from plants grown in Nebraska, USA.</title>
        <authorList>
            <person name="Schachtman D."/>
        </authorList>
    </citation>
    <scope>NUCLEOTIDE SEQUENCE [LARGE SCALE GENOMIC DNA]</scope>
    <source>
        <strain evidence="4 5">1209</strain>
    </source>
</reference>
<dbReference type="GO" id="GO:0006777">
    <property type="term" value="P:Mo-molybdopterin cofactor biosynthetic process"/>
    <property type="evidence" value="ECO:0007669"/>
    <property type="project" value="UniProtKB-UniRule"/>
</dbReference>
<keyword evidence="1 3" id="KW-0963">Cytoplasm</keyword>
<dbReference type="AlphaFoldDB" id="A0A561PWV8"/>
<dbReference type="HAMAP" id="MF_00187">
    <property type="entry name" value="FdhD"/>
    <property type="match status" value="1"/>
</dbReference>
<dbReference type="PANTHER" id="PTHR30592:SF1">
    <property type="entry name" value="SULFUR CARRIER PROTEIN FDHD"/>
    <property type="match status" value="1"/>
</dbReference>
<keyword evidence="2 3" id="KW-0501">Molybdenum cofactor biosynthesis</keyword>
<accession>A0A561PWV8</accession>
<dbReference type="Proteomes" id="UP000320811">
    <property type="component" value="Unassembled WGS sequence"/>
</dbReference>
<name>A0A561PWV8_9BACT</name>
<dbReference type="RefSeq" id="WP_145666410.1">
    <property type="nucleotide sequence ID" value="NZ_VIWO01000002.1"/>
</dbReference>
<dbReference type="InterPro" id="IPR003786">
    <property type="entry name" value="FdhD"/>
</dbReference>
<evidence type="ECO:0000256" key="2">
    <source>
        <dbReference type="ARBA" id="ARBA00023150"/>
    </source>
</evidence>
<comment type="subcellular location">
    <subcellularLocation>
        <location evidence="3">Cytoplasm</location>
    </subcellularLocation>
</comment>
<evidence type="ECO:0000256" key="3">
    <source>
        <dbReference type="HAMAP-Rule" id="MF_00187"/>
    </source>
</evidence>
<feature type="binding site" evidence="3">
    <location>
        <begin position="257"/>
        <end position="262"/>
    </location>
    <ligand>
        <name>Mo-bis(molybdopterin guanine dinucleotide)</name>
        <dbReference type="ChEBI" id="CHEBI:60539"/>
    </ligand>
</feature>
<dbReference type="NCBIfam" id="NF001943">
    <property type="entry name" value="PRK00724.1-2"/>
    <property type="match status" value="1"/>
</dbReference>
<gene>
    <name evidence="3" type="primary">fdhD</name>
    <name evidence="4" type="ORF">FHW36_102362</name>
</gene>
<dbReference type="GO" id="GO:0097163">
    <property type="term" value="F:sulfur carrier activity"/>
    <property type="evidence" value="ECO:0007669"/>
    <property type="project" value="UniProtKB-UniRule"/>
</dbReference>
<dbReference type="PANTHER" id="PTHR30592">
    <property type="entry name" value="FORMATE DEHYDROGENASE"/>
    <property type="match status" value="1"/>
</dbReference>
<dbReference type="Pfam" id="PF02634">
    <property type="entry name" value="FdhD-NarQ"/>
    <property type="match status" value="1"/>
</dbReference>
<dbReference type="InterPro" id="IPR016193">
    <property type="entry name" value="Cytidine_deaminase-like"/>
</dbReference>
<comment type="caution">
    <text evidence="4">The sequence shown here is derived from an EMBL/GenBank/DDBJ whole genome shotgun (WGS) entry which is preliminary data.</text>
</comment>
<organism evidence="4 5">
    <name type="scientific">Chitinophaga polysaccharea</name>
    <dbReference type="NCBI Taxonomy" id="1293035"/>
    <lineage>
        <taxon>Bacteria</taxon>
        <taxon>Pseudomonadati</taxon>
        <taxon>Bacteroidota</taxon>
        <taxon>Chitinophagia</taxon>
        <taxon>Chitinophagales</taxon>
        <taxon>Chitinophagaceae</taxon>
        <taxon>Chitinophaga</taxon>
    </lineage>
</organism>
<evidence type="ECO:0000313" key="5">
    <source>
        <dbReference type="Proteomes" id="UP000320811"/>
    </source>
</evidence>
<comment type="similarity">
    <text evidence="3">Belongs to the FdhD family.</text>
</comment>
<sequence>MTNAIVHTRVRKVAVAGFTDTNDILATEDPLEIRLVHGPSHNRRQQNISVTMRTPGNDMELAAGFLFTEGIISHSDDIQEVILSSTEDGDVATVHLKPSANARLGQVQRNFAATAACGVCGKTNLSSIRTGVSVSEHTFALSTPSLLRLPDLLRHQQSVFDSTGGLHAAALFNNSGQLLLLREDIGRHNAVDKVIGAAMQQSSIFLQQYGLLLSGRAGFELIQKAAMARIPVIAAIGAPSSLAVKMAEEWNITLVGFLKEDRFNIYSGAATIDVPQNTTQHG</sequence>
<dbReference type="OrthoDB" id="9782042at2"/>
<dbReference type="GO" id="GO:0005737">
    <property type="term" value="C:cytoplasm"/>
    <property type="evidence" value="ECO:0007669"/>
    <property type="project" value="UniProtKB-SubCell"/>
</dbReference>
<feature type="active site" description="Cysteine persulfide intermediate" evidence="3">
    <location>
        <position position="117"/>
    </location>
</feature>
<dbReference type="GO" id="GO:0016783">
    <property type="term" value="F:sulfurtransferase activity"/>
    <property type="evidence" value="ECO:0007669"/>
    <property type="project" value="InterPro"/>
</dbReference>
<evidence type="ECO:0000313" key="4">
    <source>
        <dbReference type="EMBL" id="TWF42601.1"/>
    </source>
</evidence>
<proteinExistence type="inferred from homology"/>
<keyword evidence="5" id="KW-1185">Reference proteome</keyword>
<dbReference type="EMBL" id="VIWO01000002">
    <property type="protein sequence ID" value="TWF42601.1"/>
    <property type="molecule type" value="Genomic_DNA"/>
</dbReference>
<dbReference type="Gene3D" id="3.40.140.10">
    <property type="entry name" value="Cytidine Deaminase, domain 2"/>
    <property type="match status" value="1"/>
</dbReference>
<dbReference type="NCBIfam" id="TIGR00129">
    <property type="entry name" value="fdhD_narQ"/>
    <property type="match status" value="1"/>
</dbReference>